<keyword evidence="1 3" id="KW-0145">Chemotaxis</keyword>
<evidence type="ECO:0000313" key="5">
    <source>
        <dbReference type="Proteomes" id="UP000290253"/>
    </source>
</evidence>
<evidence type="ECO:0000256" key="2">
    <source>
        <dbReference type="ARBA" id="ARBA00022801"/>
    </source>
</evidence>
<proteinExistence type="inferred from homology"/>
<accession>A0A4Q1SDH6</accession>
<name>A0A4Q1SDH6_9BACT</name>
<comment type="similarity">
    <text evidence="3">Belongs to the CheD family.</text>
</comment>
<dbReference type="Proteomes" id="UP000290253">
    <property type="component" value="Unassembled WGS sequence"/>
</dbReference>
<organism evidence="4 5">
    <name type="scientific">Silvibacterium dinghuense</name>
    <dbReference type="NCBI Taxonomy" id="1560006"/>
    <lineage>
        <taxon>Bacteria</taxon>
        <taxon>Pseudomonadati</taxon>
        <taxon>Acidobacteriota</taxon>
        <taxon>Terriglobia</taxon>
        <taxon>Terriglobales</taxon>
        <taxon>Acidobacteriaceae</taxon>
        <taxon>Silvibacterium</taxon>
    </lineage>
</organism>
<dbReference type="AlphaFoldDB" id="A0A4Q1SDH6"/>
<keyword evidence="2 3" id="KW-0378">Hydrolase</keyword>
<dbReference type="InterPro" id="IPR011324">
    <property type="entry name" value="Cytotoxic_necrot_fac-like_cat"/>
</dbReference>
<comment type="catalytic activity">
    <reaction evidence="3">
        <text>L-glutaminyl-[protein] + H2O = L-glutamyl-[protein] + NH4(+)</text>
        <dbReference type="Rhea" id="RHEA:16441"/>
        <dbReference type="Rhea" id="RHEA-COMP:10207"/>
        <dbReference type="Rhea" id="RHEA-COMP:10208"/>
        <dbReference type="ChEBI" id="CHEBI:15377"/>
        <dbReference type="ChEBI" id="CHEBI:28938"/>
        <dbReference type="ChEBI" id="CHEBI:29973"/>
        <dbReference type="ChEBI" id="CHEBI:30011"/>
        <dbReference type="EC" id="3.5.1.44"/>
    </reaction>
</comment>
<dbReference type="PANTHER" id="PTHR35147">
    <property type="entry name" value="CHEMORECEPTOR GLUTAMINE DEAMIDASE CHED-RELATED"/>
    <property type="match status" value="1"/>
</dbReference>
<dbReference type="PANTHER" id="PTHR35147:SF3">
    <property type="entry name" value="CHEMORECEPTOR GLUTAMINE DEAMIDASE CHED 1-RELATED"/>
    <property type="match status" value="1"/>
</dbReference>
<dbReference type="CDD" id="cd16352">
    <property type="entry name" value="CheD"/>
    <property type="match status" value="1"/>
</dbReference>
<sequence>MEHLQLKAHHRIYIGEVYASSEPLILQTLLGSCVAVCLRDPVSQVGGMNHILLPWSSSEAHETRFGVHAMELLINETMKRGALRSRLEAKAFGAANVLHVLQRPSVGEMNAAFVREFLATEGIPLLGHRLGGTQALQVSFRTDTGRTLVRTADGSRLQKIVHEEESYRIAHRGEEDATGDITLF</sequence>
<dbReference type="RefSeq" id="WP_129208305.1">
    <property type="nucleotide sequence ID" value="NZ_BMGU01000003.1"/>
</dbReference>
<keyword evidence="5" id="KW-1185">Reference proteome</keyword>
<evidence type="ECO:0000313" key="4">
    <source>
        <dbReference type="EMBL" id="RXS95137.1"/>
    </source>
</evidence>
<dbReference type="SUPFAM" id="SSF64438">
    <property type="entry name" value="CNF1/YfiH-like putative cysteine hydrolases"/>
    <property type="match status" value="1"/>
</dbReference>
<comment type="caution">
    <text evidence="4">The sequence shown here is derived from an EMBL/GenBank/DDBJ whole genome shotgun (WGS) entry which is preliminary data.</text>
</comment>
<dbReference type="InterPro" id="IPR038592">
    <property type="entry name" value="CheD-like_sf"/>
</dbReference>
<dbReference type="GO" id="GO:0006935">
    <property type="term" value="P:chemotaxis"/>
    <property type="evidence" value="ECO:0007669"/>
    <property type="project" value="UniProtKB-UniRule"/>
</dbReference>
<dbReference type="PROSITE" id="PS51257">
    <property type="entry name" value="PROKAR_LIPOPROTEIN"/>
    <property type="match status" value="1"/>
</dbReference>
<comment type="function">
    <text evidence="3">Probably deamidates glutamine residues to glutamate on methyl-accepting chemotaxis receptors (MCPs), playing an important role in chemotaxis.</text>
</comment>
<gene>
    <name evidence="3" type="primary">cheD</name>
    <name evidence="4" type="ORF">ESZ00_11035</name>
</gene>
<dbReference type="EMBL" id="SDMK01000002">
    <property type="protein sequence ID" value="RXS95137.1"/>
    <property type="molecule type" value="Genomic_DNA"/>
</dbReference>
<dbReference type="HAMAP" id="MF_01440">
    <property type="entry name" value="CheD"/>
    <property type="match status" value="1"/>
</dbReference>
<dbReference type="InterPro" id="IPR005659">
    <property type="entry name" value="Chemorcpt_Glu_NH3ase_CheD"/>
</dbReference>
<dbReference type="OrthoDB" id="9807202at2"/>
<dbReference type="EC" id="3.5.1.44" evidence="3"/>
<reference evidence="4 5" key="1">
    <citation type="journal article" date="2016" name="Int. J. Syst. Evol. Microbiol.">
        <title>Acidipila dinghuensis sp. nov., an acidobacterium isolated from forest soil.</title>
        <authorList>
            <person name="Jiang Y.W."/>
            <person name="Wang J."/>
            <person name="Chen M.H."/>
            <person name="Lv Y.Y."/>
            <person name="Qiu L.H."/>
        </authorList>
    </citation>
    <scope>NUCLEOTIDE SEQUENCE [LARGE SCALE GENOMIC DNA]</scope>
    <source>
        <strain evidence="4 5">DHOF10</strain>
    </source>
</reference>
<dbReference type="GO" id="GO:0050568">
    <property type="term" value="F:protein-glutamine glutaminase activity"/>
    <property type="evidence" value="ECO:0007669"/>
    <property type="project" value="UniProtKB-UniRule"/>
</dbReference>
<evidence type="ECO:0000256" key="1">
    <source>
        <dbReference type="ARBA" id="ARBA00022500"/>
    </source>
</evidence>
<dbReference type="Gene3D" id="3.30.1330.200">
    <property type="match status" value="1"/>
</dbReference>
<evidence type="ECO:0000256" key="3">
    <source>
        <dbReference type="HAMAP-Rule" id="MF_01440"/>
    </source>
</evidence>
<protein>
    <recommendedName>
        <fullName evidence="3">Probable chemoreceptor glutamine deamidase CheD</fullName>
        <ecNumber evidence="3">3.5.1.44</ecNumber>
    </recommendedName>
</protein>
<dbReference type="Pfam" id="PF03975">
    <property type="entry name" value="CheD"/>
    <property type="match status" value="1"/>
</dbReference>